<protein>
    <submittedName>
        <fullName evidence="6">Stage V sporulation protein D (Sporulation-specific penicillin-binding protein)</fullName>
    </submittedName>
</protein>
<dbReference type="SUPFAM" id="SSF56601">
    <property type="entry name" value="beta-lactamase/transpeptidase-like"/>
    <property type="match status" value="1"/>
</dbReference>
<dbReference type="Pfam" id="PF00905">
    <property type="entry name" value="Transpeptidase"/>
    <property type="match status" value="1"/>
</dbReference>
<keyword evidence="7" id="KW-1185">Reference proteome</keyword>
<evidence type="ECO:0000256" key="3">
    <source>
        <dbReference type="ARBA" id="ARBA00023136"/>
    </source>
</evidence>
<dbReference type="InterPro" id="IPR005543">
    <property type="entry name" value="PASTA_dom"/>
</dbReference>
<dbReference type="EMBL" id="FOWD01000013">
    <property type="protein sequence ID" value="SFO21032.1"/>
    <property type="molecule type" value="Genomic_DNA"/>
</dbReference>
<evidence type="ECO:0000256" key="4">
    <source>
        <dbReference type="SAM" id="Phobius"/>
    </source>
</evidence>
<proteinExistence type="inferred from homology"/>
<dbReference type="AlphaFoldDB" id="A0A1I5FBC2"/>
<dbReference type="InterPro" id="IPR050515">
    <property type="entry name" value="Beta-lactam/transpept"/>
</dbReference>
<comment type="subcellular location">
    <subcellularLocation>
        <location evidence="1">Membrane</location>
    </subcellularLocation>
</comment>
<dbReference type="GO" id="GO:0005886">
    <property type="term" value="C:plasma membrane"/>
    <property type="evidence" value="ECO:0007669"/>
    <property type="project" value="TreeGrafter"/>
</dbReference>
<comment type="similarity">
    <text evidence="2">Belongs to the transpeptidase family.</text>
</comment>
<feature type="transmembrane region" description="Helical" evidence="4">
    <location>
        <begin position="12"/>
        <end position="35"/>
    </location>
</feature>
<dbReference type="STRING" id="1527.SAMN04489757_11321"/>
<keyword evidence="3 4" id="KW-0472">Membrane</keyword>
<name>A0A1I5FBC2_9FIRM</name>
<dbReference type="PROSITE" id="PS51178">
    <property type="entry name" value="PASTA"/>
    <property type="match status" value="1"/>
</dbReference>
<dbReference type="SMART" id="SM00740">
    <property type="entry name" value="PASTA"/>
    <property type="match status" value="1"/>
</dbReference>
<keyword evidence="4" id="KW-0812">Transmembrane</keyword>
<accession>A0A1I5FBC2</accession>
<organism evidence="6 7">
    <name type="scientific">Anaerocolumna aminovalerica</name>
    <dbReference type="NCBI Taxonomy" id="1527"/>
    <lineage>
        <taxon>Bacteria</taxon>
        <taxon>Bacillati</taxon>
        <taxon>Bacillota</taxon>
        <taxon>Clostridia</taxon>
        <taxon>Lachnospirales</taxon>
        <taxon>Lachnospiraceae</taxon>
        <taxon>Anaerocolumna</taxon>
    </lineage>
</organism>
<evidence type="ECO:0000256" key="2">
    <source>
        <dbReference type="ARBA" id="ARBA00007171"/>
    </source>
</evidence>
<dbReference type="RefSeq" id="WP_091686255.1">
    <property type="nucleotide sequence ID" value="NZ_BAABFM010000027.1"/>
</dbReference>
<dbReference type="Gene3D" id="3.30.10.20">
    <property type="match status" value="1"/>
</dbReference>
<dbReference type="InterPro" id="IPR005311">
    <property type="entry name" value="PBP_dimer"/>
</dbReference>
<feature type="domain" description="PASTA" evidence="5">
    <location>
        <begin position="591"/>
        <end position="649"/>
    </location>
</feature>
<dbReference type="PANTHER" id="PTHR30627">
    <property type="entry name" value="PEPTIDOGLYCAN D,D-TRANSPEPTIDASE"/>
    <property type="match status" value="1"/>
</dbReference>
<dbReference type="Gene3D" id="3.40.710.10">
    <property type="entry name" value="DD-peptidase/beta-lactamase superfamily"/>
    <property type="match status" value="1"/>
</dbReference>
<dbReference type="CDD" id="cd06576">
    <property type="entry name" value="PASTA_Pbp2x-like_1"/>
    <property type="match status" value="1"/>
</dbReference>
<dbReference type="InterPro" id="IPR001460">
    <property type="entry name" value="PCN-bd_Tpept"/>
</dbReference>
<evidence type="ECO:0000313" key="7">
    <source>
        <dbReference type="Proteomes" id="UP000198806"/>
    </source>
</evidence>
<dbReference type="GO" id="GO:0071555">
    <property type="term" value="P:cell wall organization"/>
    <property type="evidence" value="ECO:0007669"/>
    <property type="project" value="TreeGrafter"/>
</dbReference>
<dbReference type="Gene3D" id="3.30.450.330">
    <property type="match status" value="1"/>
</dbReference>
<dbReference type="SUPFAM" id="SSF56519">
    <property type="entry name" value="Penicillin binding protein dimerisation domain"/>
    <property type="match status" value="1"/>
</dbReference>
<dbReference type="GO" id="GO:0008658">
    <property type="term" value="F:penicillin binding"/>
    <property type="evidence" value="ECO:0007669"/>
    <property type="project" value="InterPro"/>
</dbReference>
<dbReference type="Gene3D" id="3.90.1310.10">
    <property type="entry name" value="Penicillin-binding protein 2a (Domain 2)"/>
    <property type="match status" value="1"/>
</dbReference>
<keyword evidence="4" id="KW-1133">Transmembrane helix</keyword>
<dbReference type="InterPro" id="IPR012338">
    <property type="entry name" value="Beta-lactam/transpept-like"/>
</dbReference>
<evidence type="ECO:0000259" key="5">
    <source>
        <dbReference type="PROSITE" id="PS51178"/>
    </source>
</evidence>
<dbReference type="InterPro" id="IPR036138">
    <property type="entry name" value="PBP_dimer_sf"/>
</dbReference>
<dbReference type="Pfam" id="PF03793">
    <property type="entry name" value="PASTA"/>
    <property type="match status" value="1"/>
</dbReference>
<dbReference type="SUPFAM" id="SSF54184">
    <property type="entry name" value="Penicillin-binding protein 2x (pbp-2x), c-terminal domain"/>
    <property type="match status" value="1"/>
</dbReference>
<sequence length="649" mass="71646">MARNKTFNRRNVLIIIIFVLIAATGLTVRLGYLMIVKSAEYAERAEDLHERERAIKAARGIIYDRNGIAIATNKPVSTISVIHSQIKEPEKVIQVLSDLLDLDEAKVRKRVEKVSSIERIKSNVDKEIADAIRDYDLDGVMVDEDYKRYYPFETLASKVIGFTGSDNQGIIGLEVAYEKYLKGIDGTILTLTTAYGVEIENAAEDRIEPKAGNDLYISLDVNIQKYAEQAALKVLEAKQANNVKLIVMSPKTGEIYAMVNVPEFNLNSPYTLTDNMLEGIDMTTLTSEKKNDLLNNMWRNASISDTYEPGSSFKIITATAALEEKVVSLNDHFHCPGYKIVEDRRIRCHKAGGHGSETFIEGIKNSCNPVFMELGARVGLTNMYKYFKKLGLFQKTGIDLPGEAKSIMHKPEKVGAVELATISFGQSFQITPLQLLVASSAVVNGGNLVTPHFGITAKSPDGSTVKNFEYPVQAGAVSKETSETMKNLLELVVSEGTGKRAYLPGFRIGGKTATSEKLPRSSNKYISSFIGFAPANDPQVMAVVLIDEPVGIYYGGTIAAPVVSEVFDNILPYLGIEESYTEAEIKEYSIGTVQMPDFIGKTVKEVKEILKEVDLGEVYYTGEGDIVSEQFPLPGEKIERNSDLILYLK</sequence>
<dbReference type="Pfam" id="PF03717">
    <property type="entry name" value="PBP_dimer"/>
    <property type="match status" value="1"/>
</dbReference>
<evidence type="ECO:0000313" key="6">
    <source>
        <dbReference type="EMBL" id="SFO21032.1"/>
    </source>
</evidence>
<dbReference type="PANTHER" id="PTHR30627:SF1">
    <property type="entry name" value="PEPTIDOGLYCAN D,D-TRANSPEPTIDASE FTSI"/>
    <property type="match status" value="1"/>
</dbReference>
<dbReference type="OrthoDB" id="9804124at2"/>
<gene>
    <name evidence="6" type="ORF">SAMN04489757_11321</name>
</gene>
<reference evidence="6 7" key="1">
    <citation type="submission" date="2016-10" db="EMBL/GenBank/DDBJ databases">
        <authorList>
            <person name="de Groot N.N."/>
        </authorList>
    </citation>
    <scope>NUCLEOTIDE SEQUENCE [LARGE SCALE GENOMIC DNA]</scope>
    <source>
        <strain evidence="6 7">DSM 1283</strain>
    </source>
</reference>
<dbReference type="Proteomes" id="UP000198806">
    <property type="component" value="Unassembled WGS sequence"/>
</dbReference>
<evidence type="ECO:0000256" key="1">
    <source>
        <dbReference type="ARBA" id="ARBA00004370"/>
    </source>
</evidence>